<evidence type="ECO:0000256" key="2">
    <source>
        <dbReference type="ARBA" id="ARBA00022741"/>
    </source>
</evidence>
<dbReference type="EnsemblPlants" id="KRH33254">
    <property type="protein sequence ID" value="KRH33254"/>
    <property type="gene ID" value="GLYMA_10G109800"/>
</dbReference>
<dbReference type="PANTHER" id="PTHR11353">
    <property type="entry name" value="CHAPERONIN"/>
    <property type="match status" value="1"/>
</dbReference>
<dbReference type="SUPFAM" id="SSF48592">
    <property type="entry name" value="GroEL equatorial domain-like"/>
    <property type="match status" value="1"/>
</dbReference>
<dbReference type="HOGENOM" id="CLU_008891_2_4_1"/>
<organism evidence="6">
    <name type="scientific">Glycine max</name>
    <name type="common">Soybean</name>
    <name type="synonym">Glycine hispida</name>
    <dbReference type="NCBI Taxonomy" id="3847"/>
    <lineage>
        <taxon>Eukaryota</taxon>
        <taxon>Viridiplantae</taxon>
        <taxon>Streptophyta</taxon>
        <taxon>Embryophyta</taxon>
        <taxon>Tracheophyta</taxon>
        <taxon>Spermatophyta</taxon>
        <taxon>Magnoliopsida</taxon>
        <taxon>eudicotyledons</taxon>
        <taxon>Gunneridae</taxon>
        <taxon>Pentapetalae</taxon>
        <taxon>rosids</taxon>
        <taxon>fabids</taxon>
        <taxon>Fabales</taxon>
        <taxon>Fabaceae</taxon>
        <taxon>Papilionoideae</taxon>
        <taxon>50 kb inversion clade</taxon>
        <taxon>NPAAA clade</taxon>
        <taxon>indigoferoid/millettioid clade</taxon>
        <taxon>Phaseoleae</taxon>
        <taxon>Glycine</taxon>
        <taxon>Glycine subgen. Soja</taxon>
    </lineage>
</organism>
<dbReference type="Proteomes" id="UP000008827">
    <property type="component" value="Chromosome 10"/>
</dbReference>
<dbReference type="PaxDb" id="3847-GLYMA10G14964.1"/>
<sequence>MIDVYQAVADIIRTTLGPRSKLKMLLDASGGIVVTNDGNAILREIDLAHPDAKSMVELSRTQDEEVGDGTTSIIILSMF</sequence>
<evidence type="ECO:0000256" key="4">
    <source>
        <dbReference type="ARBA" id="ARBA00023186"/>
    </source>
</evidence>
<keyword evidence="3 5" id="KW-0067">ATP-binding</keyword>
<dbReference type="PRINTS" id="PR00304">
    <property type="entry name" value="TCOMPLEXTCP1"/>
</dbReference>
<name>K7LIF9_SOYBN</name>
<dbReference type="GO" id="GO:0051082">
    <property type="term" value="F:unfolded protein binding"/>
    <property type="evidence" value="ECO:0007669"/>
    <property type="project" value="InterPro"/>
</dbReference>
<dbReference type="PROSITE" id="PS00751">
    <property type="entry name" value="TCP1_2"/>
    <property type="match status" value="1"/>
</dbReference>
<dbReference type="eggNOG" id="KOG0364">
    <property type="taxonomic scope" value="Eukaryota"/>
</dbReference>
<evidence type="ECO:0000313" key="7">
    <source>
        <dbReference type="EnsemblPlants" id="KRH33254"/>
    </source>
</evidence>
<dbReference type="GO" id="GO:0140662">
    <property type="term" value="F:ATP-dependent protein folding chaperone"/>
    <property type="evidence" value="ECO:0007669"/>
    <property type="project" value="InterPro"/>
</dbReference>
<dbReference type="SMR" id="K7LIF9"/>
<dbReference type="GO" id="GO:0016887">
    <property type="term" value="F:ATP hydrolysis activity"/>
    <property type="evidence" value="ECO:0007669"/>
    <property type="project" value="InterPro"/>
</dbReference>
<keyword evidence="8" id="KW-1185">Reference proteome</keyword>
<accession>K7LIF9</accession>
<keyword evidence="4 5" id="KW-0143">Chaperone</keyword>
<dbReference type="InParanoid" id="K7LIF9"/>
<proteinExistence type="inferred from homology"/>
<dbReference type="Gramene" id="KRH33254">
    <property type="protein sequence ID" value="KRH33254"/>
    <property type="gene ID" value="GLYMA_10G109800"/>
</dbReference>
<keyword evidence="2 5" id="KW-0547">Nucleotide-binding</keyword>
<dbReference type="PROSITE" id="PS00750">
    <property type="entry name" value="TCP1_1"/>
    <property type="match status" value="1"/>
</dbReference>
<dbReference type="InterPro" id="IPR017998">
    <property type="entry name" value="Chaperone_TCP-1"/>
</dbReference>
<dbReference type="InterPro" id="IPR002194">
    <property type="entry name" value="Chaperonin_TCP-1_CS"/>
</dbReference>
<dbReference type="EMBL" id="CM000843">
    <property type="protein sequence ID" value="KRH33254.1"/>
    <property type="molecule type" value="Genomic_DNA"/>
</dbReference>
<evidence type="ECO:0008006" key="9">
    <source>
        <dbReference type="Google" id="ProtNLM"/>
    </source>
</evidence>
<dbReference type="PROSITE" id="PS00995">
    <property type="entry name" value="TCP1_3"/>
    <property type="match status" value="1"/>
</dbReference>
<evidence type="ECO:0000256" key="3">
    <source>
        <dbReference type="ARBA" id="ARBA00022840"/>
    </source>
</evidence>
<reference evidence="6" key="3">
    <citation type="submission" date="2018-07" db="EMBL/GenBank/DDBJ databases">
        <title>WGS assembly of Glycine max.</title>
        <authorList>
            <person name="Schmutz J."/>
            <person name="Cannon S."/>
            <person name="Schlueter J."/>
            <person name="Ma J."/>
            <person name="Mitros T."/>
            <person name="Nelson W."/>
            <person name="Hyten D."/>
            <person name="Song Q."/>
            <person name="Thelen J."/>
            <person name="Cheng J."/>
            <person name="Xu D."/>
            <person name="Hellsten U."/>
            <person name="May G."/>
            <person name="Yu Y."/>
            <person name="Sakurai T."/>
            <person name="Umezawa T."/>
            <person name="Bhattacharyya M."/>
            <person name="Sandhu D."/>
            <person name="Valliyodan B."/>
            <person name="Lindquist E."/>
            <person name="Peto M."/>
            <person name="Grant D."/>
            <person name="Shu S."/>
            <person name="Goodstein D."/>
            <person name="Barry K."/>
            <person name="Futrell-Griggs M."/>
            <person name="Abernathy B."/>
            <person name="Du J."/>
            <person name="Tian Z."/>
            <person name="Zhu L."/>
            <person name="Gill N."/>
            <person name="Joshi T."/>
            <person name="Libault M."/>
            <person name="Sethuraman A."/>
            <person name="Zhang X."/>
            <person name="Shinozaki K."/>
            <person name="Nguyen H."/>
            <person name="Wing R."/>
            <person name="Cregan P."/>
            <person name="Specht J."/>
            <person name="Grimwood J."/>
            <person name="Rokhsar D."/>
            <person name="Stacey G."/>
            <person name="Shoemaker R."/>
            <person name="Jackson S."/>
        </authorList>
    </citation>
    <scope>NUCLEOTIDE SEQUENCE</scope>
    <source>
        <tissue evidence="6">Callus</tissue>
    </source>
</reference>
<dbReference type="GO" id="GO:0005524">
    <property type="term" value="F:ATP binding"/>
    <property type="evidence" value="ECO:0007669"/>
    <property type="project" value="UniProtKB-KW"/>
</dbReference>
<evidence type="ECO:0000313" key="8">
    <source>
        <dbReference type="Proteomes" id="UP000008827"/>
    </source>
</evidence>
<evidence type="ECO:0000256" key="1">
    <source>
        <dbReference type="ARBA" id="ARBA00008020"/>
    </source>
</evidence>
<comment type="similarity">
    <text evidence="1 5">Belongs to the TCP-1 chaperonin family.</text>
</comment>
<evidence type="ECO:0000313" key="6">
    <source>
        <dbReference type="EMBL" id="KRH33254.1"/>
    </source>
</evidence>
<reference evidence="6 7" key="1">
    <citation type="journal article" date="2010" name="Nature">
        <title>Genome sequence of the palaeopolyploid soybean.</title>
        <authorList>
            <person name="Schmutz J."/>
            <person name="Cannon S.B."/>
            <person name="Schlueter J."/>
            <person name="Ma J."/>
            <person name="Mitros T."/>
            <person name="Nelson W."/>
            <person name="Hyten D.L."/>
            <person name="Song Q."/>
            <person name="Thelen J.J."/>
            <person name="Cheng J."/>
            <person name="Xu D."/>
            <person name="Hellsten U."/>
            <person name="May G.D."/>
            <person name="Yu Y."/>
            <person name="Sakurai T."/>
            <person name="Umezawa T."/>
            <person name="Bhattacharyya M.K."/>
            <person name="Sandhu D."/>
            <person name="Valliyodan B."/>
            <person name="Lindquist E."/>
            <person name="Peto M."/>
            <person name="Grant D."/>
            <person name="Shu S."/>
            <person name="Goodstein D."/>
            <person name="Barry K."/>
            <person name="Futrell-Griggs M."/>
            <person name="Abernathy B."/>
            <person name="Du J."/>
            <person name="Tian Z."/>
            <person name="Zhu L."/>
            <person name="Gill N."/>
            <person name="Joshi T."/>
            <person name="Libault M."/>
            <person name="Sethuraman A."/>
            <person name="Zhang X.-C."/>
            <person name="Shinozaki K."/>
            <person name="Nguyen H.T."/>
            <person name="Wing R.A."/>
            <person name="Cregan P."/>
            <person name="Specht J."/>
            <person name="Grimwood J."/>
            <person name="Rokhsar D."/>
            <person name="Stacey G."/>
            <person name="Shoemaker R.C."/>
            <person name="Jackson S.A."/>
        </authorList>
    </citation>
    <scope>NUCLEOTIDE SEQUENCE</scope>
    <source>
        <strain evidence="7">cv. Williams 82</strain>
        <tissue evidence="6">Callus</tissue>
    </source>
</reference>
<reference evidence="7" key="2">
    <citation type="submission" date="2018-02" db="UniProtKB">
        <authorList>
            <consortium name="EnsemblPlants"/>
        </authorList>
    </citation>
    <scope>IDENTIFICATION</scope>
    <source>
        <strain evidence="7">Williams 82</strain>
    </source>
</reference>
<dbReference type="STRING" id="3847.K7LIF9"/>
<evidence type="ECO:0000256" key="5">
    <source>
        <dbReference type="RuleBase" id="RU004187"/>
    </source>
</evidence>
<protein>
    <recommendedName>
        <fullName evidence="9">T-complex protein 1 subunit gamma</fullName>
    </recommendedName>
</protein>
<dbReference type="AlphaFoldDB" id="K7LIF9"/>
<dbReference type="Pfam" id="PF00118">
    <property type="entry name" value="Cpn60_TCP1"/>
    <property type="match status" value="1"/>
</dbReference>
<dbReference type="Gene3D" id="1.10.560.10">
    <property type="entry name" value="GroEL-like equatorial domain"/>
    <property type="match status" value="1"/>
</dbReference>
<dbReference type="InterPro" id="IPR027413">
    <property type="entry name" value="GROEL-like_equatorial_sf"/>
</dbReference>
<dbReference type="InterPro" id="IPR002423">
    <property type="entry name" value="Cpn60/GroEL/TCP-1"/>
</dbReference>
<gene>
    <name evidence="6" type="ORF">GLYMA_10G109800</name>
</gene>